<dbReference type="Proteomes" id="UP000003136">
    <property type="component" value="Unassembled WGS sequence"/>
</dbReference>
<reference evidence="1 2" key="1">
    <citation type="submission" date="2008-11" db="EMBL/GenBank/DDBJ databases">
        <title>Draft genome sequence of Bacteroides pectinophilus (ATCC 43243).</title>
        <authorList>
            <person name="Sudarsanam P."/>
            <person name="Ley R."/>
            <person name="Guruge J."/>
            <person name="Turnbaugh P.J."/>
            <person name="Mahowald M."/>
            <person name="Liep D."/>
            <person name="Gordon J."/>
        </authorList>
    </citation>
    <scope>NUCLEOTIDE SEQUENCE [LARGE SCALE GENOMIC DNA]</scope>
    <source>
        <strain evidence="1 2">ATCC 43243</strain>
    </source>
</reference>
<dbReference type="InterPro" id="IPR008792">
    <property type="entry name" value="PQQD"/>
</dbReference>
<sequence length="131" mass="14728">MHCQLASNIQMRFEYDTICTIKLDTEGLVIMAFNSEYALEHAAGTWWIIKCAQTPDRYTPPVPVNDSGAEIFRGFIGNKTAEEIAMQLASEYGISVEEALTDVNAFVRQLAAQPGFLPRNNEYNSTFNRVE</sequence>
<evidence type="ECO:0000313" key="1">
    <source>
        <dbReference type="EMBL" id="EEC58430.1"/>
    </source>
</evidence>
<protein>
    <recommendedName>
        <fullName evidence="3">PqqD family protein</fullName>
    </recommendedName>
</protein>
<comment type="caution">
    <text evidence="1">The sequence shown here is derived from an EMBL/GenBank/DDBJ whole genome shotgun (WGS) entry which is preliminary data.</text>
</comment>
<name>B7APF6_9FIRM</name>
<organism evidence="1 2">
    <name type="scientific">[Bacteroides] pectinophilus ATCC 43243</name>
    <dbReference type="NCBI Taxonomy" id="483218"/>
    <lineage>
        <taxon>Bacteria</taxon>
        <taxon>Bacillati</taxon>
        <taxon>Bacillota</taxon>
        <taxon>Clostridia</taxon>
        <taxon>Eubacteriales</taxon>
    </lineage>
</organism>
<dbReference type="Pfam" id="PF05402">
    <property type="entry name" value="PqqD"/>
    <property type="match status" value="1"/>
</dbReference>
<dbReference type="AlphaFoldDB" id="B7APF6"/>
<dbReference type="EMBL" id="ABVQ01000034">
    <property type="protein sequence ID" value="EEC58430.1"/>
    <property type="molecule type" value="Genomic_DNA"/>
</dbReference>
<dbReference type="HOGENOM" id="CLU_1923382_0_0_9"/>
<evidence type="ECO:0008006" key="3">
    <source>
        <dbReference type="Google" id="ProtNLM"/>
    </source>
</evidence>
<dbReference type="InterPro" id="IPR041881">
    <property type="entry name" value="PqqD_sf"/>
</dbReference>
<accession>B7APF6</accession>
<keyword evidence="2" id="KW-1185">Reference proteome</keyword>
<proteinExistence type="predicted"/>
<dbReference type="STRING" id="483218.BACPEC_00562"/>
<gene>
    <name evidence="1" type="ORF">BACPEC_00562</name>
</gene>
<reference evidence="1 2" key="2">
    <citation type="submission" date="2008-11" db="EMBL/GenBank/DDBJ databases">
        <authorList>
            <person name="Fulton L."/>
            <person name="Clifton S."/>
            <person name="Fulton B."/>
            <person name="Xu J."/>
            <person name="Minx P."/>
            <person name="Pepin K.H."/>
            <person name="Johnson M."/>
            <person name="Bhonagiri V."/>
            <person name="Nash W.E."/>
            <person name="Mardis E.R."/>
            <person name="Wilson R.K."/>
        </authorList>
    </citation>
    <scope>NUCLEOTIDE SEQUENCE [LARGE SCALE GENOMIC DNA]</scope>
    <source>
        <strain evidence="1 2">ATCC 43243</strain>
    </source>
</reference>
<dbReference type="Gene3D" id="1.10.10.1150">
    <property type="entry name" value="Coenzyme PQQ synthesis protein D (PqqD)"/>
    <property type="match status" value="1"/>
</dbReference>
<evidence type="ECO:0000313" key="2">
    <source>
        <dbReference type="Proteomes" id="UP000003136"/>
    </source>
</evidence>
<dbReference type="eggNOG" id="ENOG5033G45">
    <property type="taxonomic scope" value="Bacteria"/>
</dbReference>